<evidence type="ECO:0000313" key="2">
    <source>
        <dbReference type="EMBL" id="NBG94670.1"/>
    </source>
</evidence>
<dbReference type="OrthoDB" id="7985403at2"/>
<gene>
    <name evidence="2" type="ORF">GTQ45_02875</name>
</gene>
<evidence type="ECO:0000313" key="3">
    <source>
        <dbReference type="Proteomes" id="UP000470384"/>
    </source>
</evidence>
<evidence type="ECO:0000259" key="1">
    <source>
        <dbReference type="Pfam" id="PF13472"/>
    </source>
</evidence>
<dbReference type="InterPro" id="IPR036514">
    <property type="entry name" value="SGNH_hydro_sf"/>
</dbReference>
<feature type="domain" description="SGNH hydrolase-type esterase" evidence="1">
    <location>
        <begin position="205"/>
        <end position="408"/>
    </location>
</feature>
<dbReference type="Gene3D" id="3.40.50.1110">
    <property type="entry name" value="SGNH hydrolase"/>
    <property type="match status" value="1"/>
</dbReference>
<proteinExistence type="predicted"/>
<dbReference type="SUPFAM" id="SSF52266">
    <property type="entry name" value="SGNH hydrolase"/>
    <property type="match status" value="1"/>
</dbReference>
<sequence>MIRHLCLAVTIAVAAGGVSRAQELATPGAEIMQPDALETYFRAREAGQGVRVLHLGDSHIARDSFSGDLRQMMSGDMPGARGLLPPGLVYPFLQLRGVEIDASEGWTIYRARDEEASGPFGLMSARAEAAAGSSPTLSLSGFEVPADRLLVGYWRQPDGGAVQVQFDGAVQAIPTQGDEGPAFAAFAVPEAAQIIRIMPAGDGPVALLSMVLEADRPGVVLSNAGWPGATSAIMQRWDDEVLRLEIQRLDPHLIILSYGTNEGFDDELDLDAYGANFRHQIARLKRFAPNASVLITGGPDGTRLPFYADTESRDPEEWTCAPLSGAERETYAALIEAESASLLRWHEPPMLKAVLSAQREVARDEGAAHWNWREAMGGACAVHDWRLAGDPQLARPDHVHLTGEGYALSARMLMDALNGAFVAWQGDGKGQAVP</sequence>
<dbReference type="InterPro" id="IPR013830">
    <property type="entry name" value="SGNH_hydro"/>
</dbReference>
<dbReference type="AlphaFoldDB" id="A0A845Q8W1"/>
<dbReference type="Gene3D" id="2.60.120.1360">
    <property type="match status" value="1"/>
</dbReference>
<accession>A0A845Q8W1</accession>
<dbReference type="RefSeq" id="WP_160586726.1">
    <property type="nucleotide sequence ID" value="NZ_BMHN01000001.1"/>
</dbReference>
<dbReference type="GeneID" id="300653658"/>
<keyword evidence="3" id="KW-1185">Reference proteome</keyword>
<comment type="caution">
    <text evidence="2">The sequence shown here is derived from an EMBL/GenBank/DDBJ whole genome shotgun (WGS) entry which is preliminary data.</text>
</comment>
<organism evidence="2 3">
    <name type="scientific">Pyruvatibacter mobilis</name>
    <dbReference type="NCBI Taxonomy" id="1712261"/>
    <lineage>
        <taxon>Bacteria</taxon>
        <taxon>Pseudomonadati</taxon>
        <taxon>Pseudomonadota</taxon>
        <taxon>Alphaproteobacteria</taxon>
        <taxon>Hyphomicrobiales</taxon>
        <taxon>Parvibaculaceae</taxon>
        <taxon>Pyruvatibacter</taxon>
    </lineage>
</organism>
<dbReference type="GO" id="GO:0016788">
    <property type="term" value="F:hydrolase activity, acting on ester bonds"/>
    <property type="evidence" value="ECO:0007669"/>
    <property type="project" value="UniProtKB-ARBA"/>
</dbReference>
<protein>
    <recommendedName>
        <fullName evidence="1">SGNH hydrolase-type esterase domain-containing protein</fullName>
    </recommendedName>
</protein>
<name>A0A845Q8W1_9HYPH</name>
<dbReference type="Proteomes" id="UP000470384">
    <property type="component" value="Unassembled WGS sequence"/>
</dbReference>
<dbReference type="EMBL" id="WXYQ01000001">
    <property type="protein sequence ID" value="NBG94670.1"/>
    <property type="molecule type" value="Genomic_DNA"/>
</dbReference>
<dbReference type="Pfam" id="PF13472">
    <property type="entry name" value="Lipase_GDSL_2"/>
    <property type="match status" value="1"/>
</dbReference>
<reference evidence="2 3" key="1">
    <citation type="journal article" date="2016" name="Int. J. Syst. Evol. Microbiol.">
        <title>Pyruvatibacter mobilis gen. nov., sp. nov., a marine bacterium from the culture broth of Picochlorum sp. 122.</title>
        <authorList>
            <person name="Wang G."/>
            <person name="Tang M."/>
            <person name="Wu H."/>
            <person name="Dai S."/>
            <person name="Li T."/>
            <person name="Chen C."/>
            <person name="He H."/>
            <person name="Fan J."/>
            <person name="Xiang W."/>
            <person name="Li X."/>
        </authorList>
    </citation>
    <scope>NUCLEOTIDE SEQUENCE [LARGE SCALE GENOMIC DNA]</scope>
    <source>
        <strain evidence="2 3">GYP-11</strain>
    </source>
</reference>